<feature type="compositionally biased region" description="Low complexity" evidence="2">
    <location>
        <begin position="13"/>
        <end position="32"/>
    </location>
</feature>
<feature type="compositionally biased region" description="Basic and acidic residues" evidence="2">
    <location>
        <begin position="1"/>
        <end position="10"/>
    </location>
</feature>
<dbReference type="Pfam" id="PF08028">
    <property type="entry name" value="Acyl-CoA_dh_2"/>
    <property type="match status" value="1"/>
</dbReference>
<feature type="domain" description="Acyl-CoA dehydrogenase/oxidase N-terminal" evidence="3">
    <location>
        <begin position="35"/>
        <end position="137"/>
    </location>
</feature>
<gene>
    <name evidence="5" type="ORF">SAMN05216223_101701</name>
</gene>
<dbReference type="InterPro" id="IPR013786">
    <property type="entry name" value="AcylCoA_DH/ox_N"/>
</dbReference>
<dbReference type="InterPro" id="IPR013107">
    <property type="entry name" value="Acyl-CoA_DH_C"/>
</dbReference>
<dbReference type="EMBL" id="FNVU01000001">
    <property type="protein sequence ID" value="SEF67924.1"/>
    <property type="molecule type" value="Genomic_DNA"/>
</dbReference>
<dbReference type="AlphaFoldDB" id="A0A1H5TYK6"/>
<evidence type="ECO:0000256" key="2">
    <source>
        <dbReference type="SAM" id="MobiDB-lite"/>
    </source>
</evidence>
<evidence type="ECO:0000259" key="4">
    <source>
        <dbReference type="Pfam" id="PF08028"/>
    </source>
</evidence>
<dbReference type="Gene3D" id="1.10.540.10">
    <property type="entry name" value="Acyl-CoA dehydrogenase/oxidase, N-terminal domain"/>
    <property type="match status" value="1"/>
</dbReference>
<keyword evidence="1" id="KW-0560">Oxidoreductase</keyword>
<dbReference type="GO" id="GO:0003995">
    <property type="term" value="F:acyl-CoA dehydrogenase activity"/>
    <property type="evidence" value="ECO:0007669"/>
    <property type="project" value="TreeGrafter"/>
</dbReference>
<feature type="region of interest" description="Disordered" evidence="2">
    <location>
        <begin position="1"/>
        <end position="32"/>
    </location>
</feature>
<dbReference type="SUPFAM" id="SSF47203">
    <property type="entry name" value="Acyl-CoA dehydrogenase C-terminal domain-like"/>
    <property type="match status" value="1"/>
</dbReference>
<dbReference type="InterPro" id="IPR046373">
    <property type="entry name" value="Acyl-CoA_Oxase/DH_mid-dom_sf"/>
</dbReference>
<dbReference type="PANTHER" id="PTHR43884">
    <property type="entry name" value="ACYL-COA DEHYDROGENASE"/>
    <property type="match status" value="1"/>
</dbReference>
<evidence type="ECO:0000313" key="5">
    <source>
        <dbReference type="EMBL" id="SEF67924.1"/>
    </source>
</evidence>
<evidence type="ECO:0000259" key="3">
    <source>
        <dbReference type="Pfam" id="PF02771"/>
    </source>
</evidence>
<accession>A0A1H5TYK6</accession>
<keyword evidence="6" id="KW-1185">Reference proteome</keyword>
<dbReference type="PANTHER" id="PTHR43884:SF12">
    <property type="entry name" value="ISOVALERYL-COA DEHYDROGENASE, MITOCHONDRIAL-RELATED"/>
    <property type="match status" value="1"/>
</dbReference>
<dbReference type="Gene3D" id="2.40.110.10">
    <property type="entry name" value="Butyryl-CoA Dehydrogenase, subunit A, domain 2"/>
    <property type="match status" value="1"/>
</dbReference>
<dbReference type="InterPro" id="IPR037069">
    <property type="entry name" value="AcylCoA_DH/ox_N_sf"/>
</dbReference>
<dbReference type="RefSeq" id="WP_103884039.1">
    <property type="nucleotide sequence ID" value="NZ_FNVU01000001.1"/>
</dbReference>
<dbReference type="GO" id="GO:0050660">
    <property type="term" value="F:flavin adenine dinucleotide binding"/>
    <property type="evidence" value="ECO:0007669"/>
    <property type="project" value="InterPro"/>
</dbReference>
<dbReference type="OrthoDB" id="2986495at2"/>
<dbReference type="Gene3D" id="1.20.140.10">
    <property type="entry name" value="Butyryl-CoA Dehydrogenase, subunit A, domain 3"/>
    <property type="match status" value="1"/>
</dbReference>
<organism evidence="5 6">
    <name type="scientific">Actinacidiphila yanglinensis</name>
    <dbReference type="NCBI Taxonomy" id="310779"/>
    <lineage>
        <taxon>Bacteria</taxon>
        <taxon>Bacillati</taxon>
        <taxon>Actinomycetota</taxon>
        <taxon>Actinomycetes</taxon>
        <taxon>Kitasatosporales</taxon>
        <taxon>Streptomycetaceae</taxon>
        <taxon>Actinacidiphila</taxon>
    </lineage>
</organism>
<proteinExistence type="predicted"/>
<dbReference type="PIRSF" id="PIRSF016578">
    <property type="entry name" value="HsaA"/>
    <property type="match status" value="1"/>
</dbReference>
<dbReference type="Pfam" id="PF02771">
    <property type="entry name" value="Acyl-CoA_dh_N"/>
    <property type="match status" value="1"/>
</dbReference>
<name>A0A1H5TYK6_9ACTN</name>
<dbReference type="SUPFAM" id="SSF56645">
    <property type="entry name" value="Acyl-CoA dehydrogenase NM domain-like"/>
    <property type="match status" value="1"/>
</dbReference>
<evidence type="ECO:0000313" key="6">
    <source>
        <dbReference type="Proteomes" id="UP000236754"/>
    </source>
</evidence>
<protein>
    <submittedName>
        <fullName evidence="5">Acyl-CoA dehydrogenase</fullName>
    </submittedName>
</protein>
<reference evidence="5 6" key="1">
    <citation type="submission" date="2016-10" db="EMBL/GenBank/DDBJ databases">
        <authorList>
            <person name="de Groot N.N."/>
        </authorList>
    </citation>
    <scope>NUCLEOTIDE SEQUENCE [LARGE SCALE GENOMIC DNA]</scope>
    <source>
        <strain evidence="5 6">CGMCC 4.2023</strain>
    </source>
</reference>
<dbReference type="InterPro" id="IPR036250">
    <property type="entry name" value="AcylCo_DH-like_C"/>
</dbReference>
<sequence length="419" mass="43946">MGTDRAETGTDRGAGTEADPGTGTGTPAGTAAPTTAVDLVAPVLREHAAAHDERATFPRESVAALRRHGLMGLLVPSEYGGTGAGLAAFVEVAQGLSGHCLSTGQIWAMHCFQVDAIVRHGTPALKAALLPRIAAGEVYIGSVTSERGRRADLFSADAPLDAGSGGDRLTLERDAPVVTGGDHADGYLITMRASPTARPHEVSLVYADRTDLQIETAGEWDALGMRATESIGMKLKGTVPAHNVVGVPGRFADVARQSMVPLSHLGWSACWLGAARGALRDLLRWQAASGGGRGRDGGPSELSSERIGRVRISLELVSAYLTRVREEVERARSGGSGMDGPRGQIQLNTLKIAAADLTFEAVDRMVQIAGLRTGYLKNSELALERHFRDLRSASLNHANDALTVGVGALSMLDRGVTLI</sequence>
<feature type="domain" description="Acyl-CoA dehydrogenase C-terminal" evidence="4">
    <location>
        <begin position="266"/>
        <end position="393"/>
    </location>
</feature>
<dbReference type="InterPro" id="IPR009100">
    <property type="entry name" value="AcylCoA_DH/oxidase_NM_dom_sf"/>
</dbReference>
<evidence type="ECO:0000256" key="1">
    <source>
        <dbReference type="ARBA" id="ARBA00023002"/>
    </source>
</evidence>
<dbReference type="Proteomes" id="UP000236754">
    <property type="component" value="Unassembled WGS sequence"/>
</dbReference>